<organism evidence="1 2">
    <name type="scientific">Pasteurella canis</name>
    <dbReference type="NCBI Taxonomy" id="753"/>
    <lineage>
        <taxon>Bacteria</taxon>
        <taxon>Pseudomonadati</taxon>
        <taxon>Pseudomonadota</taxon>
        <taxon>Gammaproteobacteria</taxon>
        <taxon>Pasteurellales</taxon>
        <taxon>Pasteurellaceae</taxon>
        <taxon>Pasteurella</taxon>
    </lineage>
</organism>
<dbReference type="GeneID" id="77206052"/>
<dbReference type="AlphaFoldDB" id="A0A2X1WN77"/>
<dbReference type="EMBL" id="UGTV01000016">
    <property type="protein sequence ID" value="SUC39194.1"/>
    <property type="molecule type" value="Genomic_DNA"/>
</dbReference>
<name>A0A2X1WN77_9PAST</name>
<evidence type="ECO:0000313" key="1">
    <source>
        <dbReference type="EMBL" id="SUC39194.1"/>
    </source>
</evidence>
<dbReference type="Proteomes" id="UP000254704">
    <property type="component" value="Unassembled WGS sequence"/>
</dbReference>
<protein>
    <submittedName>
        <fullName evidence="1">Uncharacterized protein</fullName>
    </submittedName>
</protein>
<proteinExistence type="predicted"/>
<sequence>MKLTKAQKEELLAVYLKAKEENTLIPTSKQAIKARANQKRAAFVQNKKIIDEVFYSEMASA</sequence>
<dbReference type="RefSeq" id="WP_005757207.1">
    <property type="nucleotide sequence ID" value="NZ_UATN01000023.1"/>
</dbReference>
<reference evidence="1 2" key="1">
    <citation type="submission" date="2018-06" db="EMBL/GenBank/DDBJ databases">
        <authorList>
            <consortium name="Pathogen Informatics"/>
            <person name="Doyle S."/>
        </authorList>
    </citation>
    <scope>NUCLEOTIDE SEQUENCE [LARGE SCALE GENOMIC DNA]</scope>
    <source>
        <strain evidence="1 2">NCTC11621</strain>
    </source>
</reference>
<accession>A0A2X1WN77</accession>
<evidence type="ECO:0000313" key="2">
    <source>
        <dbReference type="Proteomes" id="UP000254704"/>
    </source>
</evidence>
<gene>
    <name evidence="1" type="ORF">NCTC11621_02249</name>
</gene>